<dbReference type="Proteomes" id="UP000632138">
    <property type="component" value="Unassembled WGS sequence"/>
</dbReference>
<reference evidence="5 6" key="1">
    <citation type="submission" date="2021-01" db="EMBL/GenBank/DDBJ databases">
        <title>Actinoplanes sp. nov. LDG1-06 isolated from lichen.</title>
        <authorList>
            <person name="Saeng-In P."/>
            <person name="Phongsopitanun W."/>
            <person name="Kanchanasin P."/>
            <person name="Yuki M."/>
            <person name="Kudo T."/>
            <person name="Ohkuma M."/>
            <person name="Tanasupawat S."/>
        </authorList>
    </citation>
    <scope>NUCLEOTIDE SEQUENCE [LARGE SCALE GENOMIC DNA]</scope>
    <source>
        <strain evidence="5 6">LDG1-06</strain>
    </source>
</reference>
<organism evidence="5 6">
    <name type="scientific">Paractinoplanes ovalisporus</name>
    <dbReference type="NCBI Taxonomy" id="2810368"/>
    <lineage>
        <taxon>Bacteria</taxon>
        <taxon>Bacillati</taxon>
        <taxon>Actinomycetota</taxon>
        <taxon>Actinomycetes</taxon>
        <taxon>Micromonosporales</taxon>
        <taxon>Micromonosporaceae</taxon>
        <taxon>Paractinoplanes</taxon>
    </lineage>
</organism>
<dbReference type="Pfam" id="PF00353">
    <property type="entry name" value="HemolysinCabind"/>
    <property type="match status" value="5"/>
</dbReference>
<dbReference type="EMBL" id="JAENHP010000004">
    <property type="protein sequence ID" value="MBM2617131.1"/>
    <property type="molecule type" value="Genomic_DNA"/>
</dbReference>
<evidence type="ECO:0000256" key="1">
    <source>
        <dbReference type="ARBA" id="ARBA00004613"/>
    </source>
</evidence>
<name>A0ABS2ABD2_9ACTN</name>
<feature type="region of interest" description="Disordered" evidence="3">
    <location>
        <begin position="429"/>
        <end position="456"/>
    </location>
</feature>
<dbReference type="PROSITE" id="PS00330">
    <property type="entry name" value="HEMOLYSIN_CALCIUM"/>
    <property type="match status" value="6"/>
</dbReference>
<evidence type="ECO:0008006" key="7">
    <source>
        <dbReference type="Google" id="ProtNLM"/>
    </source>
</evidence>
<keyword evidence="4" id="KW-0732">Signal</keyword>
<evidence type="ECO:0000256" key="2">
    <source>
        <dbReference type="ARBA" id="ARBA00022525"/>
    </source>
</evidence>
<dbReference type="InterPro" id="IPR018511">
    <property type="entry name" value="Hemolysin-typ_Ca-bd_CS"/>
</dbReference>
<comment type="caution">
    <text evidence="5">The sequence shown here is derived from an EMBL/GenBank/DDBJ whole genome shotgun (WGS) entry which is preliminary data.</text>
</comment>
<dbReference type="PANTHER" id="PTHR38340:SF1">
    <property type="entry name" value="S-LAYER PROTEIN"/>
    <property type="match status" value="1"/>
</dbReference>
<feature type="region of interest" description="Disordered" evidence="3">
    <location>
        <begin position="360"/>
        <end position="380"/>
    </location>
</feature>
<dbReference type="PANTHER" id="PTHR38340">
    <property type="entry name" value="S-LAYER PROTEIN"/>
    <property type="match status" value="1"/>
</dbReference>
<dbReference type="InterPro" id="IPR050557">
    <property type="entry name" value="RTX_toxin/Mannuronan_C5-epim"/>
</dbReference>
<evidence type="ECO:0000313" key="5">
    <source>
        <dbReference type="EMBL" id="MBM2617131.1"/>
    </source>
</evidence>
<sequence length="474" mass="48518">MSRRRWAARTGVVLMATAGAGAVALPAQAATTGVVSIVESQVVKYVAGSGRANQVVITMTGNTMTVDDVFPIKAGAGCRTVQGDSTKVTCTPTGGRPVIWSRTYLGDGNDTYVNNSVRGATVDGGAGNDRITSNATSDNILGGAGNDAIWGNGGNDRIDGGPGNDAISGGDYDDILFGGSGNDRIYGGNGMDQLTGGPGNDLEDAGNDNDKIYNWTQYAAGTDSDTFIGGGGMDIVQYTSRKLPVSVDFDGVVGDDGTPGERDTFSTSIEGVVGGEGNDRLIGGPSNDALYGRGGNDVIAGGAGNDVIEGGNGRDYLSGGSGNDNLRGDDPYNAPKFADQIFGGPDRDLVSYQNYQQGVRVDLDGSPGNDGRPGEGDTVGADIEKVYGSEGDDTIIGNAADNFVSAFSGDNVIYGGDGNDHLEAGWGTNRVYGQNGDDELSAPQGTLDGGADDDQCSSRTEVTVVNCERLVAWP</sequence>
<proteinExistence type="predicted"/>
<protein>
    <recommendedName>
        <fullName evidence="7">Calcium-binding protein</fullName>
    </recommendedName>
</protein>
<feature type="chain" id="PRO_5045912905" description="Calcium-binding protein" evidence="4">
    <location>
        <begin position="30"/>
        <end position="474"/>
    </location>
</feature>
<dbReference type="SUPFAM" id="SSF51120">
    <property type="entry name" value="beta-Roll"/>
    <property type="match status" value="3"/>
</dbReference>
<gene>
    <name evidence="5" type="ORF">JIG36_16380</name>
</gene>
<comment type="subcellular location">
    <subcellularLocation>
        <location evidence="1">Secreted</location>
    </subcellularLocation>
</comment>
<evidence type="ECO:0000256" key="4">
    <source>
        <dbReference type="SAM" id="SignalP"/>
    </source>
</evidence>
<dbReference type="InterPro" id="IPR001343">
    <property type="entry name" value="Hemolysn_Ca-bd"/>
</dbReference>
<dbReference type="PRINTS" id="PR00313">
    <property type="entry name" value="CABNDNGRPT"/>
</dbReference>
<dbReference type="RefSeq" id="WP_203377125.1">
    <property type="nucleotide sequence ID" value="NZ_JAENHP010000004.1"/>
</dbReference>
<keyword evidence="6" id="KW-1185">Reference proteome</keyword>
<accession>A0ABS2ABD2</accession>
<feature type="signal peptide" evidence="4">
    <location>
        <begin position="1"/>
        <end position="29"/>
    </location>
</feature>
<dbReference type="InterPro" id="IPR011049">
    <property type="entry name" value="Serralysin-like_metalloprot_C"/>
</dbReference>
<evidence type="ECO:0000256" key="3">
    <source>
        <dbReference type="SAM" id="MobiDB-lite"/>
    </source>
</evidence>
<evidence type="ECO:0000313" key="6">
    <source>
        <dbReference type="Proteomes" id="UP000632138"/>
    </source>
</evidence>
<keyword evidence="2" id="KW-0964">Secreted</keyword>
<dbReference type="Gene3D" id="2.150.10.10">
    <property type="entry name" value="Serralysin-like metalloprotease, C-terminal"/>
    <property type="match status" value="3"/>
</dbReference>